<proteinExistence type="predicted"/>
<reference evidence="2" key="1">
    <citation type="journal article" date="2008" name="Nat. Genet.">
        <title>The Pristionchus pacificus genome provides a unique perspective on nematode lifestyle and parasitism.</title>
        <authorList>
            <person name="Dieterich C."/>
            <person name="Clifton S.W."/>
            <person name="Schuster L.N."/>
            <person name="Chinwalla A."/>
            <person name="Delehaunty K."/>
            <person name="Dinkelacker I."/>
            <person name="Fulton L."/>
            <person name="Fulton R."/>
            <person name="Godfrey J."/>
            <person name="Minx P."/>
            <person name="Mitreva M."/>
            <person name="Roeseler W."/>
            <person name="Tian H."/>
            <person name="Witte H."/>
            <person name="Yang S.P."/>
            <person name="Wilson R.K."/>
            <person name="Sommer R.J."/>
        </authorList>
    </citation>
    <scope>NUCLEOTIDE SEQUENCE [LARGE SCALE GENOMIC DNA]</scope>
    <source>
        <strain evidence="2">PS312</strain>
    </source>
</reference>
<reference evidence="1" key="2">
    <citation type="submission" date="2022-06" db="UniProtKB">
        <authorList>
            <consortium name="EnsemblMetazoa"/>
        </authorList>
    </citation>
    <scope>IDENTIFICATION</scope>
    <source>
        <strain evidence="1">PS312</strain>
    </source>
</reference>
<sequence>MMHEYAIITRELTNGNLGLGPGARNVVGLISDVAYNLVGQTVRNGEKDPDFPTDSSARNVPMMHGYAIITRELTNGNLGLGPGARNVVGLISDVAYNLVGQTVMNGEKDPDFPTDSSARNVPMMHGYAIITRELTNGNLGLGPGARNVVGLISDVAYNLVGQTVRNGEKDPDFPTDSSARNVPMMHGYAIITRELTNGNLGLGPGARNVVGLISDVAYNLVGQTVRNGEKDPDFPTDSSARNVPMMHGYAIITRELTNGNLGLGPGARNVVGLISDVAYNLVGQTVRNGEKDPDFPTDSSARNVPMMHGYAIITRELTNGNLGLGPGARNVVGLISDVAYNLVGRLIV</sequence>
<dbReference type="AlphaFoldDB" id="A0A2A6CL68"/>
<protein>
    <submittedName>
        <fullName evidence="1">Uncharacterized protein</fullName>
    </submittedName>
</protein>
<evidence type="ECO:0000313" key="1">
    <source>
        <dbReference type="EnsemblMetazoa" id="PPA34304.1"/>
    </source>
</evidence>
<accession>A0A2A6CL68</accession>
<dbReference type="Proteomes" id="UP000005239">
    <property type="component" value="Unassembled WGS sequence"/>
</dbReference>
<dbReference type="EnsemblMetazoa" id="PPA34304.1">
    <property type="protein sequence ID" value="PPA34304.1"/>
    <property type="gene ID" value="WBGene00272673"/>
</dbReference>
<evidence type="ECO:0000313" key="2">
    <source>
        <dbReference type="Proteomes" id="UP000005239"/>
    </source>
</evidence>
<name>A0A2A6CL68_PRIPA</name>
<organism evidence="1 2">
    <name type="scientific">Pristionchus pacificus</name>
    <name type="common">Parasitic nematode worm</name>
    <dbReference type="NCBI Taxonomy" id="54126"/>
    <lineage>
        <taxon>Eukaryota</taxon>
        <taxon>Metazoa</taxon>
        <taxon>Ecdysozoa</taxon>
        <taxon>Nematoda</taxon>
        <taxon>Chromadorea</taxon>
        <taxon>Rhabditida</taxon>
        <taxon>Rhabditina</taxon>
        <taxon>Diplogasteromorpha</taxon>
        <taxon>Diplogasteroidea</taxon>
        <taxon>Neodiplogasteridae</taxon>
        <taxon>Pristionchus</taxon>
    </lineage>
</organism>
<keyword evidence="2" id="KW-1185">Reference proteome</keyword>
<accession>A0A8R1YSD3</accession>
<gene>
    <name evidence="1" type="primary">WBGene00272673</name>
</gene>